<name>V9Z8J0_9ACTN</name>
<feature type="region of interest" description="Disordered" evidence="1">
    <location>
        <begin position="157"/>
        <end position="196"/>
    </location>
</feature>
<dbReference type="EMBL" id="KF602051">
    <property type="protein sequence ID" value="AHE40433.1"/>
    <property type="molecule type" value="Genomic_DNA"/>
</dbReference>
<reference evidence="2" key="1">
    <citation type="submission" date="2013-09" db="EMBL/GenBank/DDBJ databases">
        <title>Complete nucleotide sequence of Streptomyces linear plasmid pFRL6.</title>
        <authorList>
            <person name="Chen Z."/>
            <person name="Fang P."/>
            <person name="Qin Z."/>
        </authorList>
    </citation>
    <scope>NUCLEOTIDE SEQUENCE</scope>
    <source>
        <plasmid evidence="2">pFRL6</plasmid>
    </source>
</reference>
<feature type="compositionally biased region" description="Polar residues" evidence="1">
    <location>
        <begin position="157"/>
        <end position="179"/>
    </location>
</feature>
<gene>
    <name evidence="2" type="ORF">pFRL6_346</name>
</gene>
<keyword evidence="2" id="KW-0614">Plasmid</keyword>
<accession>V9Z8J0</accession>
<evidence type="ECO:0000256" key="1">
    <source>
        <dbReference type="SAM" id="MobiDB-lite"/>
    </source>
</evidence>
<proteinExistence type="predicted"/>
<protein>
    <submittedName>
        <fullName evidence="2">Uncharacterized protein</fullName>
    </submittedName>
</protein>
<sequence>MHGHGGQDVAAELNVTAGPGQAQGLDEVALGGVVLADVERGPAGQPGELRGDGEQLAAHRVGERAAQERGGAFGQAGGDGVGLPVPAAVLGVPAAGLVGGVPQLVEVGAADLLAAGVVGGLVGGGDSQRVTGVVNADTAKPDPVRKSRRFTLLQNEVATRTASARSRGKSNPTSASGVSASPIPMSLRSTGRPSRSPIACARRLGTGHFGIMPRWHQFAMEVCE</sequence>
<dbReference type="AlphaFoldDB" id="V9Z8J0"/>
<geneLocation type="plasmid" evidence="2">
    <name>pFRL6</name>
</geneLocation>
<organism evidence="2">
    <name type="scientific">Streptomyces sp. F12</name>
    <dbReference type="NCBI Taxonomy" id="1436084"/>
    <lineage>
        <taxon>Bacteria</taxon>
        <taxon>Bacillati</taxon>
        <taxon>Actinomycetota</taxon>
        <taxon>Actinomycetes</taxon>
        <taxon>Kitasatosporales</taxon>
        <taxon>Streptomycetaceae</taxon>
        <taxon>Streptomyces</taxon>
    </lineage>
</organism>
<evidence type="ECO:0000313" key="2">
    <source>
        <dbReference type="EMBL" id="AHE40433.1"/>
    </source>
</evidence>